<dbReference type="EMBL" id="LAZR01038020">
    <property type="protein sequence ID" value="KKL20647.1"/>
    <property type="molecule type" value="Genomic_DNA"/>
</dbReference>
<feature type="non-terminal residue" evidence="2">
    <location>
        <position position="1"/>
    </location>
</feature>
<keyword evidence="1" id="KW-1133">Transmembrane helix</keyword>
<evidence type="ECO:0000256" key="1">
    <source>
        <dbReference type="SAM" id="Phobius"/>
    </source>
</evidence>
<feature type="transmembrane region" description="Helical" evidence="1">
    <location>
        <begin position="86"/>
        <end position="108"/>
    </location>
</feature>
<comment type="caution">
    <text evidence="2">The sequence shown here is derived from an EMBL/GenBank/DDBJ whole genome shotgun (WGS) entry which is preliminary data.</text>
</comment>
<name>A0A0F9C306_9ZZZZ</name>
<gene>
    <name evidence="2" type="ORF">LCGC14_2453390</name>
</gene>
<proteinExistence type="predicted"/>
<reference evidence="2" key="1">
    <citation type="journal article" date="2015" name="Nature">
        <title>Complex archaea that bridge the gap between prokaryotes and eukaryotes.</title>
        <authorList>
            <person name="Spang A."/>
            <person name="Saw J.H."/>
            <person name="Jorgensen S.L."/>
            <person name="Zaremba-Niedzwiedzka K."/>
            <person name="Martijn J."/>
            <person name="Lind A.E."/>
            <person name="van Eijk R."/>
            <person name="Schleper C."/>
            <person name="Guy L."/>
            <person name="Ettema T.J."/>
        </authorList>
    </citation>
    <scope>NUCLEOTIDE SEQUENCE</scope>
</reference>
<accession>A0A0F9C306</accession>
<keyword evidence="1" id="KW-0472">Membrane</keyword>
<sequence>IQMSDFGKRIIPFDLKSIDATSFDGSFLPIESPTTQLVRIIRFINNTDQDVTISWDGVDVAGHDFFPSLTSLTLDVTANKTDTQGYFVAVGTQFFVSATVGTGIFYIASYGSET</sequence>
<protein>
    <submittedName>
        <fullName evidence="2">Uncharacterized protein</fullName>
    </submittedName>
</protein>
<keyword evidence="1" id="KW-0812">Transmembrane</keyword>
<dbReference type="AlphaFoldDB" id="A0A0F9C306"/>
<organism evidence="2">
    <name type="scientific">marine sediment metagenome</name>
    <dbReference type="NCBI Taxonomy" id="412755"/>
    <lineage>
        <taxon>unclassified sequences</taxon>
        <taxon>metagenomes</taxon>
        <taxon>ecological metagenomes</taxon>
    </lineage>
</organism>
<evidence type="ECO:0000313" key="2">
    <source>
        <dbReference type="EMBL" id="KKL20647.1"/>
    </source>
</evidence>